<proteinExistence type="predicted"/>
<dbReference type="SUPFAM" id="SSF111369">
    <property type="entry name" value="HlyD-like secretion proteins"/>
    <property type="match status" value="1"/>
</dbReference>
<comment type="subcellular location">
    <subcellularLocation>
        <location evidence="1">Cell envelope</location>
    </subcellularLocation>
</comment>
<sequence>MATRGMSTANIMRSQIKQVDAQLALIDEQLSCTRLRAPFDGFVVDGDLSQRIGASVERGEELFKIAPLDAYRVVLEVDERDLAQIAPGQSGALRLSTRPDTSIPYEVARITPIAEQSDGRNFFRVEASLETVPDWVAPSMEGAARTVVEERLVVKVWTRRFVDWLRMTWWRMQP</sequence>
<evidence type="ECO:0000313" key="3">
    <source>
        <dbReference type="EMBL" id="TNY31761.1"/>
    </source>
</evidence>
<gene>
    <name evidence="3" type="ORF">FHY64_00200</name>
</gene>
<evidence type="ECO:0000256" key="2">
    <source>
        <dbReference type="ARBA" id="ARBA00023054"/>
    </source>
</evidence>
<protein>
    <submittedName>
        <fullName evidence="3">HlyD family secretion protein</fullName>
    </submittedName>
</protein>
<reference evidence="3 4" key="1">
    <citation type="submission" date="2019-06" db="EMBL/GenBank/DDBJ databases">
        <title>Genome of new Rhodobacteraceae sp. SM1903.</title>
        <authorList>
            <person name="Ren X."/>
        </authorList>
    </citation>
    <scope>NUCLEOTIDE SEQUENCE [LARGE SCALE GENOMIC DNA]</scope>
    <source>
        <strain evidence="3 4">SM1903</strain>
    </source>
</reference>
<dbReference type="InterPro" id="IPR050465">
    <property type="entry name" value="UPF0194_transport"/>
</dbReference>
<dbReference type="Proteomes" id="UP000314011">
    <property type="component" value="Unassembled WGS sequence"/>
</dbReference>
<dbReference type="PANTHER" id="PTHR32347:SF23">
    <property type="entry name" value="BLL5650 PROTEIN"/>
    <property type="match status" value="1"/>
</dbReference>
<organism evidence="3 4">
    <name type="scientific">Pelagovum pacificum</name>
    <dbReference type="NCBI Taxonomy" id="2588711"/>
    <lineage>
        <taxon>Bacteria</taxon>
        <taxon>Pseudomonadati</taxon>
        <taxon>Pseudomonadota</taxon>
        <taxon>Alphaproteobacteria</taxon>
        <taxon>Rhodobacterales</taxon>
        <taxon>Paracoccaceae</taxon>
        <taxon>Pelagovum</taxon>
    </lineage>
</organism>
<keyword evidence="4" id="KW-1185">Reference proteome</keyword>
<evidence type="ECO:0000256" key="1">
    <source>
        <dbReference type="ARBA" id="ARBA00004196"/>
    </source>
</evidence>
<dbReference type="Gene3D" id="2.40.30.170">
    <property type="match status" value="1"/>
</dbReference>
<dbReference type="EMBL" id="VFFF01000001">
    <property type="protein sequence ID" value="TNY31761.1"/>
    <property type="molecule type" value="Genomic_DNA"/>
</dbReference>
<dbReference type="OrthoDB" id="9806939at2"/>
<dbReference type="GO" id="GO:0030313">
    <property type="term" value="C:cell envelope"/>
    <property type="evidence" value="ECO:0007669"/>
    <property type="project" value="UniProtKB-SubCell"/>
</dbReference>
<dbReference type="AlphaFoldDB" id="A0A5C5GCQ3"/>
<comment type="caution">
    <text evidence="3">The sequence shown here is derived from an EMBL/GenBank/DDBJ whole genome shotgun (WGS) entry which is preliminary data.</text>
</comment>
<name>A0A5C5GCQ3_9RHOB</name>
<keyword evidence="2" id="KW-0175">Coiled coil</keyword>
<accession>A0A5C5GCQ3</accession>
<evidence type="ECO:0000313" key="4">
    <source>
        <dbReference type="Proteomes" id="UP000314011"/>
    </source>
</evidence>
<dbReference type="PANTHER" id="PTHR32347">
    <property type="entry name" value="EFFLUX SYSTEM COMPONENT YKNX-RELATED"/>
    <property type="match status" value="1"/>
</dbReference>